<gene>
    <name evidence="3" type="ORF">SAMN05421740_103535</name>
</gene>
<feature type="transmembrane region" description="Helical" evidence="1">
    <location>
        <begin position="146"/>
        <end position="165"/>
    </location>
</feature>
<dbReference type="STRING" id="332977.SAMN05421740_103535"/>
<dbReference type="OrthoDB" id="508112at2"/>
<feature type="transmembrane region" description="Helical" evidence="1">
    <location>
        <begin position="119"/>
        <end position="139"/>
    </location>
</feature>
<keyword evidence="1" id="KW-0812">Transmembrane</keyword>
<dbReference type="RefSeq" id="WP_090605101.1">
    <property type="nucleotide sequence ID" value="NZ_FNZR01000003.1"/>
</dbReference>
<evidence type="ECO:0000259" key="2">
    <source>
        <dbReference type="Pfam" id="PF07786"/>
    </source>
</evidence>
<feature type="transmembrane region" description="Helical" evidence="1">
    <location>
        <begin position="58"/>
        <end position="79"/>
    </location>
</feature>
<sequence>METQKPAFPRINSLDAVRGMVMVIMALDHVRDLLHVGSLTDDPTNLDTTTAALFLTRWVTHICAPTFVFLSGASAYLSLQRNQDIRAGRRFLISRGIWLLVLEFTVVNFGIWFDMRFSILLFEVIAAIGLGFIVLGLLLSVRPATLGIIGIAVICLHNLYPFFPLSAPGVIPIGQGTTLVIGYPPIPWIALLLTGYCCGGFFMQSLSDRKRWFLFIGVACLAVFTLLRWINLYGDPQPWTPQATGLFTFLSFINVTKYPPSLLFDLLFLGLMFLFLFAAERLEGRVSSVFTTYGRVPLFYFLLHFYIIHTILFIVLFLQGYSPSEFEFGSRFGRPQGDNGLKLWVIYLVWIGVVLVLYPICKWYGRYKAHNQGNIRWLRFL</sequence>
<name>A0A1H7MK79_9SPHI</name>
<feature type="transmembrane region" description="Helical" evidence="1">
    <location>
        <begin position="212"/>
        <end position="230"/>
    </location>
</feature>
<protein>
    <submittedName>
        <fullName evidence="3">Uncharacterized membrane protein</fullName>
    </submittedName>
</protein>
<dbReference type="EMBL" id="FNZR01000003">
    <property type="protein sequence ID" value="SEL11085.1"/>
    <property type="molecule type" value="Genomic_DNA"/>
</dbReference>
<feature type="transmembrane region" description="Helical" evidence="1">
    <location>
        <begin position="91"/>
        <end position="113"/>
    </location>
</feature>
<dbReference type="PANTHER" id="PTHR40407">
    <property type="entry name" value="MEMBRANE PROTEIN-LIKE PROTEIN"/>
    <property type="match status" value="1"/>
</dbReference>
<dbReference type="Proteomes" id="UP000198916">
    <property type="component" value="Unassembled WGS sequence"/>
</dbReference>
<feature type="transmembrane region" description="Helical" evidence="1">
    <location>
        <begin position="258"/>
        <end position="277"/>
    </location>
</feature>
<dbReference type="InterPro" id="IPR012429">
    <property type="entry name" value="HGSNAT_cat"/>
</dbReference>
<dbReference type="AlphaFoldDB" id="A0A1H7MK79"/>
<keyword evidence="4" id="KW-1185">Reference proteome</keyword>
<feature type="transmembrane region" description="Helical" evidence="1">
    <location>
        <begin position="298"/>
        <end position="321"/>
    </location>
</feature>
<feature type="domain" description="Heparan-alpha-glucosaminide N-acetyltransferase catalytic" evidence="2">
    <location>
        <begin position="10"/>
        <end position="211"/>
    </location>
</feature>
<feature type="transmembrane region" description="Helical" evidence="1">
    <location>
        <begin position="185"/>
        <end position="203"/>
    </location>
</feature>
<evidence type="ECO:0000256" key="1">
    <source>
        <dbReference type="SAM" id="Phobius"/>
    </source>
</evidence>
<dbReference type="Pfam" id="PF07786">
    <property type="entry name" value="HGSNAT_cat"/>
    <property type="match status" value="1"/>
</dbReference>
<proteinExistence type="predicted"/>
<evidence type="ECO:0000313" key="3">
    <source>
        <dbReference type="EMBL" id="SEL11085.1"/>
    </source>
</evidence>
<evidence type="ECO:0000313" key="4">
    <source>
        <dbReference type="Proteomes" id="UP000198916"/>
    </source>
</evidence>
<reference evidence="4" key="1">
    <citation type="submission" date="2016-10" db="EMBL/GenBank/DDBJ databases">
        <authorList>
            <person name="Varghese N."/>
            <person name="Submissions S."/>
        </authorList>
    </citation>
    <scope>NUCLEOTIDE SEQUENCE [LARGE SCALE GENOMIC DNA]</scope>
    <source>
        <strain evidence="4">Jip14</strain>
    </source>
</reference>
<organism evidence="3 4">
    <name type="scientific">Parapedobacter koreensis</name>
    <dbReference type="NCBI Taxonomy" id="332977"/>
    <lineage>
        <taxon>Bacteria</taxon>
        <taxon>Pseudomonadati</taxon>
        <taxon>Bacteroidota</taxon>
        <taxon>Sphingobacteriia</taxon>
        <taxon>Sphingobacteriales</taxon>
        <taxon>Sphingobacteriaceae</taxon>
        <taxon>Parapedobacter</taxon>
    </lineage>
</organism>
<keyword evidence="1" id="KW-1133">Transmembrane helix</keyword>
<dbReference type="PANTHER" id="PTHR40407:SF1">
    <property type="entry name" value="HEPARAN-ALPHA-GLUCOSAMINIDE N-ACETYLTRANSFERASE CATALYTIC DOMAIN-CONTAINING PROTEIN"/>
    <property type="match status" value="1"/>
</dbReference>
<feature type="transmembrane region" description="Helical" evidence="1">
    <location>
        <begin position="341"/>
        <end position="361"/>
    </location>
</feature>
<keyword evidence="1" id="KW-0472">Membrane</keyword>
<accession>A0A1H7MK79</accession>